<name>A0A7D4QIN0_9SPHI</name>
<evidence type="ECO:0000313" key="2">
    <source>
        <dbReference type="EMBL" id="QKJ32752.1"/>
    </source>
</evidence>
<dbReference type="RefSeq" id="WP_173417398.1">
    <property type="nucleotide sequence ID" value="NZ_CP054139.1"/>
</dbReference>
<keyword evidence="3" id="KW-1185">Reference proteome</keyword>
<evidence type="ECO:0000313" key="3">
    <source>
        <dbReference type="Proteomes" id="UP000505355"/>
    </source>
</evidence>
<evidence type="ECO:0008006" key="4">
    <source>
        <dbReference type="Google" id="ProtNLM"/>
    </source>
</evidence>
<organism evidence="2 3">
    <name type="scientific">Mucilaginibacter mali</name>
    <dbReference type="NCBI Taxonomy" id="2740462"/>
    <lineage>
        <taxon>Bacteria</taxon>
        <taxon>Pseudomonadati</taxon>
        <taxon>Bacteroidota</taxon>
        <taxon>Sphingobacteriia</taxon>
        <taxon>Sphingobacteriales</taxon>
        <taxon>Sphingobacteriaceae</taxon>
        <taxon>Mucilaginibacter</taxon>
    </lineage>
</organism>
<evidence type="ECO:0000256" key="1">
    <source>
        <dbReference type="SAM" id="SignalP"/>
    </source>
</evidence>
<dbReference type="AlphaFoldDB" id="A0A7D4QIN0"/>
<dbReference type="Proteomes" id="UP000505355">
    <property type="component" value="Chromosome"/>
</dbReference>
<keyword evidence="1" id="KW-0732">Signal</keyword>
<feature type="signal peptide" evidence="1">
    <location>
        <begin position="1"/>
        <end position="25"/>
    </location>
</feature>
<sequence length="146" mass="16957">MKAKPVIFITLVALGLALSSCKTYFIPVDSFKQQFAGLDQNRRVHTKDPYGAIEAYETYPIDSIKCVDDKGTWYLLGNSPSIEIRFKEISGRRTTFYFDRLIFGKTWVSGQRSHFFPSLTRTIQLDSVKLIEVQDGRKRYRYIKIE</sequence>
<proteinExistence type="predicted"/>
<dbReference type="PROSITE" id="PS51257">
    <property type="entry name" value="PROKAR_LIPOPROTEIN"/>
    <property type="match status" value="1"/>
</dbReference>
<accession>A0A7D4QIN0</accession>
<dbReference type="KEGG" id="mmab:HQ865_24310"/>
<protein>
    <recommendedName>
        <fullName evidence="4">Lipocalin-like domain-containing protein</fullName>
    </recommendedName>
</protein>
<dbReference type="EMBL" id="CP054139">
    <property type="protein sequence ID" value="QKJ32752.1"/>
    <property type="molecule type" value="Genomic_DNA"/>
</dbReference>
<feature type="chain" id="PRO_5029000135" description="Lipocalin-like domain-containing protein" evidence="1">
    <location>
        <begin position="26"/>
        <end position="146"/>
    </location>
</feature>
<gene>
    <name evidence="2" type="ORF">HQ865_24310</name>
</gene>
<reference evidence="2 3" key="1">
    <citation type="submission" date="2020-05" db="EMBL/GenBank/DDBJ databases">
        <title>Mucilaginibacter mali sp. nov.</title>
        <authorList>
            <person name="Kim H.S."/>
            <person name="Lee K.C."/>
            <person name="Suh M.K."/>
            <person name="Kim J.-S."/>
            <person name="Han K.-I."/>
            <person name="Eom M.K."/>
            <person name="Shin Y.K."/>
            <person name="Lee J.-S."/>
        </authorList>
    </citation>
    <scope>NUCLEOTIDE SEQUENCE [LARGE SCALE GENOMIC DNA]</scope>
    <source>
        <strain evidence="2 3">G2-14</strain>
    </source>
</reference>